<keyword evidence="7" id="KW-0156">Chromatin regulator</keyword>
<feature type="compositionally biased region" description="Polar residues" evidence="14">
    <location>
        <begin position="64"/>
        <end position="85"/>
    </location>
</feature>
<keyword evidence="8" id="KW-0496">Mitochondrion</keyword>
<evidence type="ECO:0000256" key="10">
    <source>
        <dbReference type="ARBA" id="ARBA00032947"/>
    </source>
</evidence>
<evidence type="ECO:0000256" key="12">
    <source>
        <dbReference type="ARBA" id="ARBA00093359"/>
    </source>
</evidence>
<proteinExistence type="predicted"/>
<evidence type="ECO:0000256" key="1">
    <source>
        <dbReference type="ARBA" id="ARBA00004123"/>
    </source>
</evidence>
<comment type="subunit">
    <text evidence="13">Component of the NSL complex at least composed of KAT8/MOF, KANSL1, KANSL2, KANSL3, MCRS1, PHF20, OGT1/OGT, WDR5 and HCFC1.</text>
</comment>
<comment type="function">
    <text evidence="12">Non-catalytic component of the NSL histone acetyltransferase complex, a multiprotein complex that mediates histone H4 acetylation at 'Lys-5'- and 'Lys-8' (H4K5ac and H4K8ac) at transcription start sites and promotes transcription initiation. Required for NSL complex stability and for transcription of intraciliary transport genes in both ciliated and non-ciliated cells by regulating histone H4 acetylation at 'Lys-5'- and 'Lys-12' (H4K5ac and H4K12ac). This is necessary for cilium assembly in ciliated cells and for organization of the microtubule cytoskeleton in non-ciliated cells. Required within the NSL complex to maintain nuclear architecture stability by promoting KAT8-mediated acetylation of lamin LMNA.</text>
</comment>
<dbReference type="EMBL" id="JAVFWL010000003">
    <property type="protein sequence ID" value="KAK6746069.1"/>
    <property type="molecule type" value="Genomic_DNA"/>
</dbReference>
<evidence type="ECO:0000256" key="7">
    <source>
        <dbReference type="ARBA" id="ARBA00022853"/>
    </source>
</evidence>
<evidence type="ECO:0000256" key="3">
    <source>
        <dbReference type="ARBA" id="ARBA00015508"/>
    </source>
</evidence>
<keyword evidence="6" id="KW-0832">Ubl conjugation</keyword>
<comment type="subcellular location">
    <subcellularLocation>
        <location evidence="2">Mitochondrion</location>
    </subcellularLocation>
    <subcellularLocation>
        <location evidence="1">Nucleus</location>
    </subcellularLocation>
</comment>
<evidence type="ECO:0000256" key="9">
    <source>
        <dbReference type="ARBA" id="ARBA00023242"/>
    </source>
</evidence>
<feature type="compositionally biased region" description="Low complexity" evidence="14">
    <location>
        <begin position="195"/>
        <end position="213"/>
    </location>
</feature>
<evidence type="ECO:0000256" key="11">
    <source>
        <dbReference type="ARBA" id="ARBA00033378"/>
    </source>
</evidence>
<sequence length="975" mass="106782">MVKAGEHGSSGRRRSSGASEKSEENKQVKDEEADGSKTASPSLPSSSEVINEHDGADEQEHETPTGSVHSSRASSPHAVSNQNESGGKDGKSSYSRRKRASSHIASVICQFVDTSGRGIVCKQRAILGYKFCIRHILLDPSAPYKQCEHHRKPKSKKDIATRCTNAIRKDKEENFCSTHLIMNGMKEAKKKEKNASAANNESAEPTDTAETTPALAVSSTAAPVTVPVPSISSQQQMSLDSSLGTLPPLSTNDAFPSLTTACVDVSAIPPPVSTPPRPATIPTPIQTSIMSRQPVMAPVTLAAALSSTRQSLLPNVPPPTTTLRQYVQSAAAHLSGTQLRQTVPNTNVATVRPQQALFPVAIAGSVRDTRQPVLAQLNMETKRHYGVPPGLVSSLEAQAAGGSADVPNNMTTVIPQQVAALQENRVLVQQPQMAPYQNMEQQCIQTTVCPSPIVDAQIPAQHIQVQRIPMSVPGQQITVQQQQQQQLQQLQQLPQQQRVNINQRQLPPGALAALRAQALRSRSLSATSIQRNHPQLAAKLLEGGVRGARNSRYAAALAAAIARQSQPLPWNAPPIARRTPPTSDEEDVSKNSSGNKVIRLRMKRQRRRMVGVYRAIPEIDSMCRAVEDADYDKTDLFPLGLEPSDDEDSTYPSSCVLPTASLAVSSYSGDLSTQLYLIKKQLRLERHALLKQAQLNAHIMCASRRLPLSVGAALRQRSDPSPPPVQLPPATLRRCCQLDNTNKQRCERACLPMSNHCAQHVLYNVNQRLFSFCTQSFCRRPVNSIDALLWDGKCSVHRQSREDRYGPAPLYETSSFMGSASSIGSPLGDESSAASPMPHTDPHHVFLTDTTAPMDCQLSLDVSHSWDDVTEFLMSEGNAPCLRSVTIEPIFYIFYLELVHRRGGYQPNMWRLNVFLQKIQVSARQLYSPPRIGDGRYHTVAGSWLIAQEPLRADEPNNENNWRPQHSWFVTDGSV</sequence>
<dbReference type="InterPro" id="IPR025927">
    <property type="entry name" value="Znf_KANL2-like"/>
</dbReference>
<dbReference type="InterPro" id="IPR026316">
    <property type="entry name" value="NSL2"/>
</dbReference>
<feature type="compositionally biased region" description="Basic and acidic residues" evidence="14">
    <location>
        <begin position="20"/>
        <end position="30"/>
    </location>
</feature>
<dbReference type="PANTHER" id="PTHR13453:SF1">
    <property type="entry name" value="KAT8 REGULATORY NSL COMPLEX SUBUNIT 2"/>
    <property type="match status" value="1"/>
</dbReference>
<evidence type="ECO:0000256" key="14">
    <source>
        <dbReference type="SAM" id="MobiDB-lite"/>
    </source>
</evidence>
<keyword evidence="9" id="KW-0539">Nucleus</keyword>
<feature type="region of interest" description="Disordered" evidence="14">
    <location>
        <begin position="569"/>
        <end position="592"/>
    </location>
</feature>
<feature type="region of interest" description="Disordered" evidence="14">
    <location>
        <begin position="1"/>
        <end position="98"/>
    </location>
</feature>
<evidence type="ECO:0000256" key="6">
    <source>
        <dbReference type="ARBA" id="ARBA00022843"/>
    </source>
</evidence>
<evidence type="ECO:0000256" key="4">
    <source>
        <dbReference type="ARBA" id="ARBA00022499"/>
    </source>
</evidence>
<dbReference type="PANTHER" id="PTHR13453">
    <property type="entry name" value="KAT8 REGULATORY NSL COMPLEX SUBUNIT 2"/>
    <property type="match status" value="1"/>
</dbReference>
<organism evidence="16 17">
    <name type="scientific">Necator americanus</name>
    <name type="common">Human hookworm</name>
    <dbReference type="NCBI Taxonomy" id="51031"/>
    <lineage>
        <taxon>Eukaryota</taxon>
        <taxon>Metazoa</taxon>
        <taxon>Ecdysozoa</taxon>
        <taxon>Nematoda</taxon>
        <taxon>Chromadorea</taxon>
        <taxon>Rhabditida</taxon>
        <taxon>Rhabditina</taxon>
        <taxon>Rhabditomorpha</taxon>
        <taxon>Strongyloidea</taxon>
        <taxon>Ancylostomatidae</taxon>
        <taxon>Bunostominae</taxon>
        <taxon>Necator</taxon>
    </lineage>
</organism>
<evidence type="ECO:0000256" key="2">
    <source>
        <dbReference type="ARBA" id="ARBA00004173"/>
    </source>
</evidence>
<name>A0ABR1D6D3_NECAM</name>
<dbReference type="Pfam" id="PF13891">
    <property type="entry name" value="zf-C3HC3H_KANSL2"/>
    <property type="match status" value="2"/>
</dbReference>
<keyword evidence="5" id="KW-0597">Phosphoprotein</keyword>
<gene>
    <name evidence="16" type="primary">Necator_chrIII.g13048</name>
    <name evidence="16" type="ORF">RB195_012281</name>
</gene>
<protein>
    <recommendedName>
        <fullName evidence="3">KAT8 regulatory NSL complex subunit 2</fullName>
    </recommendedName>
    <alternativeName>
        <fullName evidence="11">NSL complex protein NSL2</fullName>
    </alternativeName>
    <alternativeName>
        <fullName evidence="10">Non-specific lethal 2 homolog</fullName>
    </alternativeName>
</protein>
<evidence type="ECO:0000256" key="13">
    <source>
        <dbReference type="ARBA" id="ARBA00093543"/>
    </source>
</evidence>
<evidence type="ECO:0000313" key="16">
    <source>
        <dbReference type="EMBL" id="KAK6746069.1"/>
    </source>
</evidence>
<keyword evidence="4" id="KW-1017">Isopeptide bond</keyword>
<feature type="domain" description="KANL2-like probable zinc-finger" evidence="15">
    <location>
        <begin position="743"/>
        <end position="797"/>
    </location>
</feature>
<feature type="region of interest" description="Disordered" evidence="14">
    <location>
        <begin position="188"/>
        <end position="213"/>
    </location>
</feature>
<feature type="compositionally biased region" description="Basic and acidic residues" evidence="14">
    <location>
        <begin position="50"/>
        <end position="63"/>
    </location>
</feature>
<evidence type="ECO:0000259" key="15">
    <source>
        <dbReference type="Pfam" id="PF13891"/>
    </source>
</evidence>
<comment type="caution">
    <text evidence="16">The sequence shown here is derived from an EMBL/GenBank/DDBJ whole genome shotgun (WGS) entry which is preliminary data.</text>
</comment>
<dbReference type="Proteomes" id="UP001303046">
    <property type="component" value="Unassembled WGS sequence"/>
</dbReference>
<keyword evidence="17" id="KW-1185">Reference proteome</keyword>
<accession>A0ABR1D6D3</accession>
<evidence type="ECO:0000256" key="5">
    <source>
        <dbReference type="ARBA" id="ARBA00022553"/>
    </source>
</evidence>
<evidence type="ECO:0000256" key="8">
    <source>
        <dbReference type="ARBA" id="ARBA00023128"/>
    </source>
</evidence>
<evidence type="ECO:0000313" key="17">
    <source>
        <dbReference type="Proteomes" id="UP001303046"/>
    </source>
</evidence>
<feature type="domain" description="KANL2-like probable zinc-finger" evidence="15">
    <location>
        <begin position="120"/>
        <end position="179"/>
    </location>
</feature>
<reference evidence="16 17" key="1">
    <citation type="submission" date="2023-08" db="EMBL/GenBank/DDBJ databases">
        <title>A Necator americanus chromosomal reference genome.</title>
        <authorList>
            <person name="Ilik V."/>
            <person name="Petrzelkova K.J."/>
            <person name="Pardy F."/>
            <person name="Fuh T."/>
            <person name="Niatou-Singa F.S."/>
            <person name="Gouil Q."/>
            <person name="Baker L."/>
            <person name="Ritchie M.E."/>
            <person name="Jex A.R."/>
            <person name="Gazzola D."/>
            <person name="Li H."/>
            <person name="Toshio Fujiwara R."/>
            <person name="Zhan B."/>
            <person name="Aroian R.V."/>
            <person name="Pafco B."/>
            <person name="Schwarz E.M."/>
        </authorList>
    </citation>
    <scope>NUCLEOTIDE SEQUENCE [LARGE SCALE GENOMIC DNA]</scope>
    <source>
        <strain evidence="16 17">Aroian</strain>
        <tissue evidence="16">Whole animal</tissue>
    </source>
</reference>